<dbReference type="Gene3D" id="3.20.20.480">
    <property type="entry name" value="Trimethylamine methyltransferase-like"/>
    <property type="match status" value="1"/>
</dbReference>
<dbReference type="RefSeq" id="WP_084070122.1">
    <property type="nucleotide sequence ID" value="NZ_FWXY01000016.1"/>
</dbReference>
<dbReference type="Pfam" id="PF06253">
    <property type="entry name" value="MTTB"/>
    <property type="match status" value="1"/>
</dbReference>
<dbReference type="OrthoDB" id="5411540at2"/>
<keyword evidence="2 4" id="KW-0489">Methyltransferase</keyword>
<evidence type="ECO:0000313" key="4">
    <source>
        <dbReference type="EMBL" id="SMC94127.1"/>
    </source>
</evidence>
<dbReference type="EMBL" id="FWXY01000016">
    <property type="protein sequence ID" value="SMC94127.1"/>
    <property type="molecule type" value="Genomic_DNA"/>
</dbReference>
<proteinExistence type="inferred from homology"/>
<dbReference type="STRING" id="1121400.SAMN02746065_11638"/>
<dbReference type="GO" id="GO:0015948">
    <property type="term" value="P:methanogenesis"/>
    <property type="evidence" value="ECO:0007669"/>
    <property type="project" value="InterPro"/>
</dbReference>
<dbReference type="InterPro" id="IPR038601">
    <property type="entry name" value="MttB-like_sf"/>
</dbReference>
<evidence type="ECO:0000256" key="1">
    <source>
        <dbReference type="ARBA" id="ARBA00007137"/>
    </source>
</evidence>
<reference evidence="4 5" key="1">
    <citation type="submission" date="2017-04" db="EMBL/GenBank/DDBJ databases">
        <authorList>
            <person name="Afonso C.L."/>
            <person name="Miller P.J."/>
            <person name="Scott M.A."/>
            <person name="Spackman E."/>
            <person name="Goraichik I."/>
            <person name="Dimitrov K.M."/>
            <person name="Suarez D.L."/>
            <person name="Swayne D.E."/>
        </authorList>
    </citation>
    <scope>NUCLEOTIDE SEQUENCE [LARGE SCALE GENOMIC DNA]</scope>
    <source>
        <strain evidence="4 5">DSM 3385</strain>
    </source>
</reference>
<evidence type="ECO:0000256" key="2">
    <source>
        <dbReference type="ARBA" id="ARBA00022603"/>
    </source>
</evidence>
<comment type="similarity">
    <text evidence="1">Belongs to the trimethylamine methyltransferase family.</text>
</comment>
<protein>
    <submittedName>
        <fullName evidence="4">Trimethylamine---corrinoid protein Co-methyltransferase</fullName>
    </submittedName>
</protein>
<dbReference type="InterPro" id="IPR010426">
    <property type="entry name" value="MTTB_MeTrfase"/>
</dbReference>
<dbReference type="GO" id="GO:0008168">
    <property type="term" value="F:methyltransferase activity"/>
    <property type="evidence" value="ECO:0007669"/>
    <property type="project" value="UniProtKB-KW"/>
</dbReference>
<accession>A0A1W2D992</accession>
<dbReference type="Proteomes" id="UP000192418">
    <property type="component" value="Unassembled WGS sequence"/>
</dbReference>
<evidence type="ECO:0000256" key="3">
    <source>
        <dbReference type="ARBA" id="ARBA00022679"/>
    </source>
</evidence>
<keyword evidence="5" id="KW-1185">Reference proteome</keyword>
<gene>
    <name evidence="4" type="ORF">SAMN02746065_11638</name>
</gene>
<organism evidence="4 5">
    <name type="scientific">Desulfocicer vacuolatum DSM 3385</name>
    <dbReference type="NCBI Taxonomy" id="1121400"/>
    <lineage>
        <taxon>Bacteria</taxon>
        <taxon>Pseudomonadati</taxon>
        <taxon>Thermodesulfobacteriota</taxon>
        <taxon>Desulfobacteria</taxon>
        <taxon>Desulfobacterales</taxon>
        <taxon>Desulfobacteraceae</taxon>
        <taxon>Desulfocicer</taxon>
    </lineage>
</organism>
<keyword evidence="3 4" id="KW-0808">Transferase</keyword>
<sequence>MTTNSLTDELKFTPTMKILNEEQLSALHQATLDVLEKTGVSITHPKALEILDGAGCKVDANRVYFPPELVEKAISTAPKSVKLGNRDNSCNITLEGANTYFGATIDCVNYLDPDTQAVSECKSDHVIGMAKLCDALDKYDWTMTLGISRDLPEHIQDRGVARIALEHCSKPVIVSCNDAESLKEIYEMALLCQGGVENFNKAPLLGTLNCTISPLTHDDHLVGKNIYAAEKGIPIVHYSGMQLGGSFPATLAGGIVMGSAESLSGLVLQQVINPGAPFVFGSFITIMDMKTTVFSYGAIEMAMMVGGMSQLSQRYGLPFFSTAGCTDSKSVDAQAAAEGSLQDLVVATVGGGLVHDTHCWLDHGSILSPAHLVMGQEILRMVNKFTQGIDVSSDTVALDVIDKVGPGGTFLMEPHTMKNFKNVLYPELFQRTKAQAPGTTLEETFDDRLRTRTLELLKAPPKNPLSEEIVREFDLRQKKWGEL</sequence>
<name>A0A1W2D992_9BACT</name>
<dbReference type="GO" id="GO:0032259">
    <property type="term" value="P:methylation"/>
    <property type="evidence" value="ECO:0007669"/>
    <property type="project" value="UniProtKB-KW"/>
</dbReference>
<evidence type="ECO:0000313" key="5">
    <source>
        <dbReference type="Proteomes" id="UP000192418"/>
    </source>
</evidence>
<dbReference type="AlphaFoldDB" id="A0A1W2D992"/>